<proteinExistence type="predicted"/>
<gene>
    <name evidence="1" type="ORF">PN457_11815</name>
</gene>
<dbReference type="Proteomes" id="UP001212499">
    <property type="component" value="Unassembled WGS sequence"/>
</dbReference>
<organism evidence="1 2">
    <name type="scientific">Anabaenopsis arnoldii</name>
    <dbReference type="NCBI Taxonomy" id="2152938"/>
    <lineage>
        <taxon>Bacteria</taxon>
        <taxon>Bacillati</taxon>
        <taxon>Cyanobacteriota</taxon>
        <taxon>Cyanophyceae</taxon>
        <taxon>Nostocales</taxon>
        <taxon>Nodulariaceae</taxon>
        <taxon>Anabaenopsis</taxon>
    </lineage>
</organism>
<reference evidence="1 2" key="1">
    <citation type="submission" date="2023-01" db="EMBL/GenBank/DDBJ databases">
        <title>Genomes from the Australian National Cyanobacteria Reference Collection.</title>
        <authorList>
            <person name="Willis A."/>
            <person name="Lee E.M.F."/>
        </authorList>
    </citation>
    <scope>NUCLEOTIDE SEQUENCE [LARGE SCALE GENOMIC DNA]</scope>
    <source>
        <strain evidence="1 2">CS-1033</strain>
    </source>
</reference>
<sequence>MANIKIFEINEDGELIVNDPELADALQELTPQELEIRGGLRGNGNCQCINNNCPKKVST</sequence>
<keyword evidence="2" id="KW-1185">Reference proteome</keyword>
<dbReference type="RefSeq" id="WP_271733540.1">
    <property type="nucleotide sequence ID" value="NZ_JANQDP010000139.1"/>
</dbReference>
<accession>A0ABT5AUG8</accession>
<name>A0ABT5AUG8_9CYAN</name>
<comment type="caution">
    <text evidence="1">The sequence shown here is derived from an EMBL/GenBank/DDBJ whole genome shotgun (WGS) entry which is preliminary data.</text>
</comment>
<dbReference type="EMBL" id="JAQMUH010000133">
    <property type="protein sequence ID" value="MDB9540337.1"/>
    <property type="molecule type" value="Genomic_DNA"/>
</dbReference>
<evidence type="ECO:0000313" key="2">
    <source>
        <dbReference type="Proteomes" id="UP001212499"/>
    </source>
</evidence>
<protein>
    <submittedName>
        <fullName evidence="1">Uncharacterized protein</fullName>
    </submittedName>
</protein>
<evidence type="ECO:0000313" key="1">
    <source>
        <dbReference type="EMBL" id="MDB9540337.1"/>
    </source>
</evidence>